<gene>
    <name evidence="13" type="ORF">C0Q70_02442</name>
</gene>
<keyword evidence="9" id="KW-0694">RNA-binding</keyword>
<dbReference type="SUPFAM" id="SSF50249">
    <property type="entry name" value="Nucleic acid-binding proteins"/>
    <property type="match status" value="2"/>
</dbReference>
<feature type="compositionally biased region" description="Polar residues" evidence="11">
    <location>
        <begin position="163"/>
        <end position="178"/>
    </location>
</feature>
<protein>
    <recommendedName>
        <fullName evidence="12">RNB domain-containing protein</fullName>
    </recommendedName>
</protein>
<organism evidence="13 14">
    <name type="scientific">Pomacea canaliculata</name>
    <name type="common">Golden apple snail</name>
    <dbReference type="NCBI Taxonomy" id="400727"/>
    <lineage>
        <taxon>Eukaryota</taxon>
        <taxon>Metazoa</taxon>
        <taxon>Spiralia</taxon>
        <taxon>Lophotrochozoa</taxon>
        <taxon>Mollusca</taxon>
        <taxon>Gastropoda</taxon>
        <taxon>Caenogastropoda</taxon>
        <taxon>Architaenioglossa</taxon>
        <taxon>Ampullarioidea</taxon>
        <taxon>Ampullariidae</taxon>
        <taxon>Pomacea</taxon>
    </lineage>
</organism>
<dbReference type="PANTHER" id="PTHR23355">
    <property type="entry name" value="RIBONUCLEASE"/>
    <property type="match status" value="1"/>
</dbReference>
<dbReference type="Gene3D" id="2.40.50.700">
    <property type="match status" value="1"/>
</dbReference>
<feature type="compositionally biased region" description="Low complexity" evidence="11">
    <location>
        <begin position="50"/>
        <end position="65"/>
    </location>
</feature>
<feature type="domain" description="RNB" evidence="12">
    <location>
        <begin position="643"/>
        <end position="975"/>
    </location>
</feature>
<dbReference type="OrthoDB" id="372421at2759"/>
<comment type="subcellular location">
    <subcellularLocation>
        <location evidence="1">Cytoplasm</location>
    </subcellularLocation>
</comment>
<evidence type="ECO:0000256" key="9">
    <source>
        <dbReference type="ARBA" id="ARBA00022884"/>
    </source>
</evidence>
<dbReference type="InterPro" id="IPR041505">
    <property type="entry name" value="Dis3_CSD2"/>
</dbReference>
<name>A0A2T7PPX6_POMCA</name>
<dbReference type="InterPro" id="IPR050180">
    <property type="entry name" value="RNR_Ribonuclease"/>
</dbReference>
<dbReference type="InterPro" id="IPR033771">
    <property type="entry name" value="Rrp44_CSD1"/>
</dbReference>
<proteinExistence type="inferred from homology"/>
<evidence type="ECO:0000313" key="14">
    <source>
        <dbReference type="Proteomes" id="UP000245119"/>
    </source>
</evidence>
<dbReference type="GO" id="GO:0046872">
    <property type="term" value="F:metal ion binding"/>
    <property type="evidence" value="ECO:0007669"/>
    <property type="project" value="UniProtKB-KW"/>
</dbReference>
<dbReference type="STRING" id="400727.A0A2T7PPX6"/>
<dbReference type="Gene3D" id="2.40.50.140">
    <property type="entry name" value="Nucleic acid-binding proteins"/>
    <property type="match status" value="1"/>
</dbReference>
<dbReference type="EMBL" id="PZQS01000002">
    <property type="protein sequence ID" value="PVD35479.1"/>
    <property type="molecule type" value="Genomic_DNA"/>
</dbReference>
<dbReference type="Pfam" id="PF00773">
    <property type="entry name" value="RNB"/>
    <property type="match status" value="1"/>
</dbReference>
<dbReference type="GO" id="GO:0010587">
    <property type="term" value="P:miRNA catabolic process"/>
    <property type="evidence" value="ECO:0007669"/>
    <property type="project" value="TreeGrafter"/>
</dbReference>
<accession>A0A2T7PPX6</accession>
<dbReference type="Pfam" id="PF17216">
    <property type="entry name" value="Rrp44_CSD1"/>
    <property type="match status" value="1"/>
</dbReference>
<feature type="compositionally biased region" description="Polar residues" evidence="11">
    <location>
        <begin position="103"/>
        <end position="114"/>
    </location>
</feature>
<keyword evidence="5" id="KW-0479">Metal-binding</keyword>
<dbReference type="Proteomes" id="UP000245119">
    <property type="component" value="Linkage Group LG2"/>
</dbReference>
<feature type="compositionally biased region" description="Polar residues" evidence="11">
    <location>
        <begin position="246"/>
        <end position="265"/>
    </location>
</feature>
<evidence type="ECO:0000256" key="3">
    <source>
        <dbReference type="ARBA" id="ARBA00022490"/>
    </source>
</evidence>
<keyword evidence="3" id="KW-0963">Cytoplasm</keyword>
<keyword evidence="8" id="KW-0460">Magnesium</keyword>
<feature type="compositionally biased region" description="Polar residues" evidence="11">
    <location>
        <begin position="1"/>
        <end position="28"/>
    </location>
</feature>
<keyword evidence="7" id="KW-0269">Exonuclease</keyword>
<feature type="compositionally biased region" description="Basic residues" evidence="11">
    <location>
        <begin position="90"/>
        <end position="101"/>
    </location>
</feature>
<evidence type="ECO:0000259" key="12">
    <source>
        <dbReference type="SMART" id="SM00955"/>
    </source>
</evidence>
<feature type="region of interest" description="Disordered" evidence="11">
    <location>
        <begin position="423"/>
        <end position="455"/>
    </location>
</feature>
<dbReference type="Pfam" id="PF17877">
    <property type="entry name" value="Dis3l2_C_term"/>
    <property type="match status" value="1"/>
</dbReference>
<sequence>MYTSADASEEPVSQSLQSDSDETASSQIDVNNDDVLNVHVNAAGIPAQEASSASVTQGSSSATASDAMTHEFPSTAASGAGTEGTVISSSKRRHKKKKRSRSAQQPSGINTVPTIATGAGASVDVEYVSDSLQNLVVSNSNSFQTESPKQKKKKKKKSKKTAEVNTGETHNQDITENGKSAVEPTAEVKFRQSVGRETQGKDKMEQQVSLIERGAVQDRAIKKAGCALPQEKLDGSSPKSFKTVKETTPSVQSVQHQHTLSQPKRYNNDMKGAGSPSNNIKKQPHKKSHFEEYWSTEKVSEGLKRGTLIEGRIRINPKNFEDAYVPLPDGSADVYISGTVNRNRALNGDVVAVLLLDRESWRVYESELQDYEGKNSPMAQETNDAEMKEAMDAHDGPDVVIEEEETVDLDKSGQPIESTRVVNKSPVQPALVTPKKPVEEGSPLASTLSPNKSRHNRSYMSVKDIISKGSPVARQLFQSEISALDGESTSNTSIKKEVVNMNRLVQKTGKVVAIIEKKHSRASSGSLRIFHAKNPNYFLFSPVDSRVPRMMIPANEAPPGFKERPEDFANILYIARIAEWSAHSKFPRGALARSLGEAGQIEPQTEAILMENDVDSTEFSQEILACLPKESPWTIPEAELQWRKDFRSECVFTIDPSTARDLDDALSCKDLGNGQYEVGVHIADVSYFVKENTKLDKVAASRATSVYLVQKVIPMLPQLLCEQLCSLNPDEDRLTFSVVWKMTEKGEGFIEQPEREWTVDELPHISDGFTIADIKTRVLTMNKIAQSMRRARFDSGALRLDQVKIQFTLDKTTGLPDAYFVHEQRDSNKLVEEFMLLANMAVAHKIKSAFRDKAVLRRHPPPQSRMIDELKETCESLGFPLEVKTAKDIQKSLELYTGEDELSKHKLQILVAMCSKPMQASYFIMARYFCCGMLADEAMYHHYALNVPLYTHFTSPIRRYPDILVHRTLAAALEYCEVTELSSQELHLIADHCNDKKTNAKRASELSNELYFSVFVKEAGPLEEKGMVMSVLDKSFDVFVLKFGVVKRVYCEAFIQRPPE</sequence>
<dbReference type="InterPro" id="IPR012340">
    <property type="entry name" value="NA-bd_OB-fold"/>
</dbReference>
<dbReference type="GO" id="GO:0000175">
    <property type="term" value="F:3'-5'-RNA exonuclease activity"/>
    <property type="evidence" value="ECO:0007669"/>
    <property type="project" value="TreeGrafter"/>
</dbReference>
<reference evidence="13 14" key="1">
    <citation type="submission" date="2018-04" db="EMBL/GenBank/DDBJ databases">
        <title>The genome of golden apple snail Pomacea canaliculata provides insight into stress tolerance and invasive adaptation.</title>
        <authorList>
            <person name="Liu C."/>
            <person name="Liu B."/>
            <person name="Ren Y."/>
            <person name="Zhang Y."/>
            <person name="Wang H."/>
            <person name="Li S."/>
            <person name="Jiang F."/>
            <person name="Yin L."/>
            <person name="Zhang G."/>
            <person name="Qian W."/>
            <person name="Fan W."/>
        </authorList>
    </citation>
    <scope>NUCLEOTIDE SEQUENCE [LARGE SCALE GENOMIC DNA]</scope>
    <source>
        <strain evidence="13">SZHN2017</strain>
        <tissue evidence="13">Muscle</tissue>
    </source>
</reference>
<dbReference type="Gene3D" id="2.40.50.690">
    <property type="match status" value="1"/>
</dbReference>
<dbReference type="Pfam" id="PF17849">
    <property type="entry name" value="OB_Dis3"/>
    <property type="match status" value="1"/>
</dbReference>
<comment type="caution">
    <text evidence="13">The sequence shown here is derived from an EMBL/GenBank/DDBJ whole genome shotgun (WGS) entry which is preliminary data.</text>
</comment>
<evidence type="ECO:0000256" key="2">
    <source>
        <dbReference type="ARBA" id="ARBA00005785"/>
    </source>
</evidence>
<dbReference type="InterPro" id="IPR001900">
    <property type="entry name" value="RNase_II/R"/>
</dbReference>
<evidence type="ECO:0000256" key="4">
    <source>
        <dbReference type="ARBA" id="ARBA00022722"/>
    </source>
</evidence>
<keyword evidence="4" id="KW-0540">Nuclease</keyword>
<dbReference type="AlphaFoldDB" id="A0A2T7PPX6"/>
<dbReference type="FunFam" id="2.40.50.700:FF:000003">
    <property type="entry name" value="DIS3-like exonuclease 2"/>
    <property type="match status" value="1"/>
</dbReference>
<dbReference type="SMART" id="SM00955">
    <property type="entry name" value="RNB"/>
    <property type="match status" value="1"/>
</dbReference>
<dbReference type="GO" id="GO:0008266">
    <property type="term" value="F:poly(U) RNA binding"/>
    <property type="evidence" value="ECO:0007669"/>
    <property type="project" value="UniProtKB-ARBA"/>
</dbReference>
<feature type="compositionally biased region" description="Low complexity" evidence="11">
    <location>
        <begin position="29"/>
        <end position="41"/>
    </location>
</feature>
<dbReference type="InterPro" id="IPR022966">
    <property type="entry name" value="RNase_II/R_CS"/>
</dbReference>
<feature type="region of interest" description="Disordered" evidence="11">
    <location>
        <begin position="1"/>
        <end position="116"/>
    </location>
</feature>
<feature type="region of interest" description="Disordered" evidence="11">
    <location>
        <begin position="227"/>
        <end position="289"/>
    </location>
</feature>
<evidence type="ECO:0000256" key="11">
    <source>
        <dbReference type="SAM" id="MobiDB-lite"/>
    </source>
</evidence>
<dbReference type="InterPro" id="IPR041093">
    <property type="entry name" value="Dis3l2-like_C"/>
</dbReference>
<evidence type="ECO:0000256" key="1">
    <source>
        <dbReference type="ARBA" id="ARBA00004496"/>
    </source>
</evidence>
<dbReference type="PROSITE" id="PS01175">
    <property type="entry name" value="RIBONUCLEASE_II"/>
    <property type="match status" value="1"/>
</dbReference>
<dbReference type="PANTHER" id="PTHR23355:SF9">
    <property type="entry name" value="DIS3-LIKE EXONUCLEASE 2"/>
    <property type="match status" value="1"/>
</dbReference>
<evidence type="ECO:0000256" key="8">
    <source>
        <dbReference type="ARBA" id="ARBA00022842"/>
    </source>
</evidence>
<evidence type="ECO:0000256" key="10">
    <source>
        <dbReference type="RuleBase" id="RU003901"/>
    </source>
</evidence>
<evidence type="ECO:0000256" key="6">
    <source>
        <dbReference type="ARBA" id="ARBA00022801"/>
    </source>
</evidence>
<evidence type="ECO:0000256" key="5">
    <source>
        <dbReference type="ARBA" id="ARBA00022723"/>
    </source>
</evidence>
<dbReference type="GO" id="GO:0006402">
    <property type="term" value="P:mRNA catabolic process"/>
    <property type="evidence" value="ECO:0007669"/>
    <property type="project" value="TreeGrafter"/>
</dbReference>
<feature type="region of interest" description="Disordered" evidence="11">
    <location>
        <begin position="138"/>
        <end position="206"/>
    </location>
</feature>
<keyword evidence="6" id="KW-0378">Hydrolase</keyword>
<feature type="compositionally biased region" description="Basic residues" evidence="11">
    <location>
        <begin position="150"/>
        <end position="159"/>
    </location>
</feature>
<keyword evidence="14" id="KW-1185">Reference proteome</keyword>
<evidence type="ECO:0000313" key="13">
    <source>
        <dbReference type="EMBL" id="PVD35479.1"/>
    </source>
</evidence>
<comment type="similarity">
    <text evidence="2 10">Belongs to the RNR ribonuclease family.</text>
</comment>
<evidence type="ECO:0000256" key="7">
    <source>
        <dbReference type="ARBA" id="ARBA00022839"/>
    </source>
</evidence>
<dbReference type="GO" id="GO:0000932">
    <property type="term" value="C:P-body"/>
    <property type="evidence" value="ECO:0007669"/>
    <property type="project" value="TreeGrafter"/>
</dbReference>